<evidence type="ECO:0000256" key="1">
    <source>
        <dbReference type="ARBA" id="ARBA00000900"/>
    </source>
</evidence>
<evidence type="ECO:0000256" key="16">
    <source>
        <dbReference type="ARBA" id="ARBA00075113"/>
    </source>
</evidence>
<dbReference type="SUPFAM" id="SSF57850">
    <property type="entry name" value="RING/U-box"/>
    <property type="match status" value="1"/>
</dbReference>
<feature type="compositionally biased region" description="Low complexity" evidence="19">
    <location>
        <begin position="639"/>
        <end position="650"/>
    </location>
</feature>
<comment type="pathway">
    <text evidence="3">Protein modification; protein ubiquitination.</text>
</comment>
<dbReference type="SMART" id="SM00397">
    <property type="entry name" value="t_SNARE"/>
    <property type="match status" value="1"/>
</dbReference>
<dbReference type="InterPro" id="IPR001841">
    <property type="entry name" value="Znf_RING"/>
</dbReference>
<dbReference type="GO" id="GO:0061630">
    <property type="term" value="F:ubiquitin protein ligase activity"/>
    <property type="evidence" value="ECO:0007669"/>
    <property type="project" value="UniProtKB-EC"/>
</dbReference>
<evidence type="ECO:0000256" key="5">
    <source>
        <dbReference type="ARBA" id="ARBA00012483"/>
    </source>
</evidence>
<dbReference type="PROSITE" id="PS50089">
    <property type="entry name" value="ZF_RING_2"/>
    <property type="match status" value="1"/>
</dbReference>
<feature type="region of interest" description="Disordered" evidence="19">
    <location>
        <begin position="599"/>
        <end position="704"/>
    </location>
</feature>
<feature type="transmembrane region" description="Helical" evidence="20">
    <location>
        <begin position="237"/>
        <end position="259"/>
    </location>
</feature>
<dbReference type="InterPro" id="IPR013083">
    <property type="entry name" value="Znf_RING/FYVE/PHD"/>
</dbReference>
<evidence type="ECO:0000256" key="20">
    <source>
        <dbReference type="SAM" id="Phobius"/>
    </source>
</evidence>
<evidence type="ECO:0000256" key="10">
    <source>
        <dbReference type="ARBA" id="ARBA00022786"/>
    </source>
</evidence>
<sequence length="704" mass="79130">MENIESSITQLGQIFSQLAHLVQEQGEMITRIDSNVEATSMNVEAAHTELLRYFNNISKNRWLIIKMAARITLPLLVVTSFVCTTLTIANALVLKKQFYPAVVYITKNNVSMAVVYAQSGVLAYLAFTLIRYIFFGTLRAAEVEHATDRVWHAIMETCLAFAVFRDDFSPKFVIQFVILFFVKAFHWLAEDRVDYMERSPLITLTFHARILGISALLSAINSHFISSAYFYTMNKGASAQIVFGFEYAVLMTMVFHIIIKYLLHTHDLQQQHPWENKAVYMLYAELFINFLRCLLYFAFFIIMIKIHTFPLFAIRQFYLTIRSFQKALNDVIQSRRAVHAMNNLFPLASAEELTQGDATCIICREEMTVESGAKKLPCNHIFHPNCLRSWFQRQQTCPTCRTDILAQRRPNIVPGQNGNQQQVNNIGMVQQPQNGQQMPPLFAQILGQLQQQQRNAQGNLAQNMQQQQMPPPQLFPFMAHNFGFAPPQGPIMQMQQPQQNHSENQGTTAAPPTMPMPPLPFPGMLPMPPLNGASPYPFPQPPVFAGLSDEEISQMEGSQRSAVEARLQALSNISVLLDAAVLQFQQYLSVSNAAGVQNLVQQPPPPTSSATNASASTVTPQVSEQNIDTTLSANLPNDAPTSSTASARTSQQPNGHINSSTVSSIVEPTIQESTDDSPTDISPEEFEHQETIRRRRLQYFDGNN</sequence>
<evidence type="ECO:0000256" key="6">
    <source>
        <dbReference type="ARBA" id="ARBA00022679"/>
    </source>
</evidence>
<dbReference type="PANTHER" id="PTHR22763">
    <property type="entry name" value="RING ZINC FINGER PROTEIN"/>
    <property type="match status" value="1"/>
</dbReference>
<feature type="transmembrane region" description="Helical" evidence="20">
    <location>
        <begin position="71"/>
        <end position="93"/>
    </location>
</feature>
<dbReference type="Proteomes" id="UP000887577">
    <property type="component" value="Unplaced"/>
</dbReference>
<accession>A0A914XSC5</accession>
<keyword evidence="11" id="KW-0256">Endoplasmic reticulum</keyword>
<dbReference type="PROSITE" id="PS50192">
    <property type="entry name" value="T_SNARE"/>
    <property type="match status" value="1"/>
</dbReference>
<feature type="compositionally biased region" description="Low complexity" evidence="19">
    <location>
        <begin position="608"/>
        <end position="620"/>
    </location>
</feature>
<dbReference type="InterPro" id="IPR058051">
    <property type="entry name" value="Znf_RING_synoviolin"/>
</dbReference>
<evidence type="ECO:0000256" key="8">
    <source>
        <dbReference type="ARBA" id="ARBA00022723"/>
    </source>
</evidence>
<dbReference type="FunFam" id="3.30.40.10:FF:000088">
    <property type="entry name" value="E3 ubiquitin-protein ligase synoviolin"/>
    <property type="match status" value="1"/>
</dbReference>
<feature type="transmembrane region" description="Helical" evidence="20">
    <location>
        <begin position="280"/>
        <end position="304"/>
    </location>
</feature>
<evidence type="ECO:0000256" key="12">
    <source>
        <dbReference type="ARBA" id="ARBA00022833"/>
    </source>
</evidence>
<evidence type="ECO:0000256" key="7">
    <source>
        <dbReference type="ARBA" id="ARBA00022692"/>
    </source>
</evidence>
<dbReference type="EC" id="2.3.2.27" evidence="5"/>
<keyword evidence="8" id="KW-0479">Metal-binding</keyword>
<evidence type="ECO:0000256" key="18">
    <source>
        <dbReference type="PROSITE-ProRule" id="PRU00175"/>
    </source>
</evidence>
<reference evidence="24" key="1">
    <citation type="submission" date="2022-11" db="UniProtKB">
        <authorList>
            <consortium name="WormBaseParasite"/>
        </authorList>
    </citation>
    <scope>IDENTIFICATION</scope>
</reference>
<keyword evidence="10" id="KW-0833">Ubl conjugation pathway</keyword>
<dbReference type="SMART" id="SM00184">
    <property type="entry name" value="RING"/>
    <property type="match status" value="1"/>
</dbReference>
<comment type="subcellular location">
    <subcellularLocation>
        <location evidence="2">Endoplasmic reticulum membrane</location>
        <topology evidence="2">Multi-pass membrane protein</topology>
    </subcellularLocation>
</comment>
<feature type="domain" description="RING-type" evidence="21">
    <location>
        <begin position="360"/>
        <end position="401"/>
    </location>
</feature>
<proteinExistence type="inferred from homology"/>
<evidence type="ECO:0000256" key="3">
    <source>
        <dbReference type="ARBA" id="ARBA00004906"/>
    </source>
</evidence>
<keyword evidence="14 20" id="KW-0472">Membrane</keyword>
<evidence type="ECO:0000256" key="15">
    <source>
        <dbReference type="ARBA" id="ARBA00070586"/>
    </source>
</evidence>
<dbReference type="InterPro" id="IPR000727">
    <property type="entry name" value="T_SNARE_dom"/>
</dbReference>
<dbReference type="SUPFAM" id="SSF58038">
    <property type="entry name" value="SNARE fusion complex"/>
    <property type="match status" value="1"/>
</dbReference>
<evidence type="ECO:0000256" key="14">
    <source>
        <dbReference type="ARBA" id="ARBA00023136"/>
    </source>
</evidence>
<evidence type="ECO:0000313" key="24">
    <source>
        <dbReference type="WBParaSite" id="PSU_v2.g10175.t1"/>
    </source>
</evidence>
<dbReference type="AlphaFoldDB" id="A0A914XSC5"/>
<keyword evidence="6" id="KW-0808">Transferase</keyword>
<dbReference type="Gene3D" id="3.30.40.10">
    <property type="entry name" value="Zinc/RING finger domain, C3HC4 (zinc finger)"/>
    <property type="match status" value="1"/>
</dbReference>
<organism evidence="23 24">
    <name type="scientific">Panagrolaimus superbus</name>
    <dbReference type="NCBI Taxonomy" id="310955"/>
    <lineage>
        <taxon>Eukaryota</taxon>
        <taxon>Metazoa</taxon>
        <taxon>Ecdysozoa</taxon>
        <taxon>Nematoda</taxon>
        <taxon>Chromadorea</taxon>
        <taxon>Rhabditida</taxon>
        <taxon>Tylenchina</taxon>
        <taxon>Panagrolaimomorpha</taxon>
        <taxon>Panagrolaimoidea</taxon>
        <taxon>Panagrolaimidae</taxon>
        <taxon>Panagrolaimus</taxon>
    </lineage>
</organism>
<dbReference type="Pfam" id="PF05739">
    <property type="entry name" value="SNARE"/>
    <property type="match status" value="1"/>
</dbReference>
<keyword evidence="9 18" id="KW-0863">Zinc-finger</keyword>
<dbReference type="WBParaSite" id="PSU_v2.g10175.t1">
    <property type="protein sequence ID" value="PSU_v2.g10175.t1"/>
    <property type="gene ID" value="PSU_v2.g10175"/>
</dbReference>
<dbReference type="CDD" id="cd16479">
    <property type="entry name" value="RING-H2_synoviolin"/>
    <property type="match status" value="1"/>
</dbReference>
<evidence type="ECO:0000259" key="22">
    <source>
        <dbReference type="PROSITE" id="PS50192"/>
    </source>
</evidence>
<dbReference type="Gene3D" id="1.20.5.110">
    <property type="match status" value="1"/>
</dbReference>
<feature type="transmembrane region" description="Helical" evidence="20">
    <location>
        <begin position="170"/>
        <end position="189"/>
    </location>
</feature>
<keyword evidence="7 20" id="KW-0812">Transmembrane</keyword>
<dbReference type="Pfam" id="PF13639">
    <property type="entry name" value="zf-RING_2"/>
    <property type="match status" value="1"/>
</dbReference>
<protein>
    <recommendedName>
        <fullName evidence="15">E3 ubiquitin-protein ligase hrd-1</fullName>
        <ecNumber evidence="5">2.3.2.27</ecNumber>
    </recommendedName>
    <alternativeName>
        <fullName evidence="17">RING-type E3 ubiquitin transferase hrd-1</fullName>
    </alternativeName>
    <alternativeName>
        <fullName evidence="16">Suppressor/enhancer of lin-12</fullName>
    </alternativeName>
</protein>
<dbReference type="InterPro" id="IPR057992">
    <property type="entry name" value="TPR_SYVN1_N"/>
</dbReference>
<feature type="compositionally biased region" description="Polar residues" evidence="19">
    <location>
        <begin position="621"/>
        <end position="635"/>
    </location>
</feature>
<dbReference type="PANTHER" id="PTHR22763:SF184">
    <property type="entry name" value="E3 UBIQUITIN-PROTEIN LIGASE SYNOVIOLIN"/>
    <property type="match status" value="1"/>
</dbReference>
<evidence type="ECO:0000313" key="23">
    <source>
        <dbReference type="Proteomes" id="UP000887577"/>
    </source>
</evidence>
<evidence type="ECO:0000256" key="9">
    <source>
        <dbReference type="ARBA" id="ARBA00022771"/>
    </source>
</evidence>
<evidence type="ECO:0000256" key="13">
    <source>
        <dbReference type="ARBA" id="ARBA00022989"/>
    </source>
</evidence>
<dbReference type="GO" id="GO:0043161">
    <property type="term" value="P:proteasome-mediated ubiquitin-dependent protein catabolic process"/>
    <property type="evidence" value="ECO:0007669"/>
    <property type="project" value="TreeGrafter"/>
</dbReference>
<feature type="transmembrane region" description="Helical" evidence="20">
    <location>
        <begin position="113"/>
        <end position="134"/>
    </location>
</feature>
<feature type="compositionally biased region" description="Acidic residues" evidence="19">
    <location>
        <begin position="673"/>
        <end position="684"/>
    </location>
</feature>
<evidence type="ECO:0000256" key="2">
    <source>
        <dbReference type="ARBA" id="ARBA00004477"/>
    </source>
</evidence>
<dbReference type="CDD" id="cd15844">
    <property type="entry name" value="SNARE_syntaxin5"/>
    <property type="match status" value="1"/>
</dbReference>
<evidence type="ECO:0000259" key="21">
    <source>
        <dbReference type="PROSITE" id="PS50089"/>
    </source>
</evidence>
<comment type="catalytic activity">
    <reaction evidence="1">
        <text>S-ubiquitinyl-[E2 ubiquitin-conjugating enzyme]-L-cysteine + [acceptor protein]-L-lysine = [E2 ubiquitin-conjugating enzyme]-L-cysteine + N(6)-ubiquitinyl-[acceptor protein]-L-lysine.</text>
        <dbReference type="EC" id="2.3.2.27"/>
    </reaction>
</comment>
<dbReference type="GO" id="GO:0005789">
    <property type="term" value="C:endoplasmic reticulum membrane"/>
    <property type="evidence" value="ECO:0007669"/>
    <property type="project" value="UniProtKB-SubCell"/>
</dbReference>
<feature type="compositionally biased region" description="Polar residues" evidence="19">
    <location>
        <begin position="651"/>
        <end position="672"/>
    </location>
</feature>
<dbReference type="GO" id="GO:0036503">
    <property type="term" value="P:ERAD pathway"/>
    <property type="evidence" value="ECO:0007669"/>
    <property type="project" value="TreeGrafter"/>
</dbReference>
<dbReference type="Pfam" id="PF25563">
    <property type="entry name" value="TPR_SYVN1_N"/>
    <property type="match status" value="1"/>
</dbReference>
<keyword evidence="13 20" id="KW-1133">Transmembrane helix</keyword>
<feature type="transmembrane region" description="Helical" evidence="20">
    <location>
        <begin position="210"/>
        <end position="231"/>
    </location>
</feature>
<comment type="similarity">
    <text evidence="4">Belongs to the HRD1 family.</text>
</comment>
<evidence type="ECO:0000256" key="19">
    <source>
        <dbReference type="SAM" id="MobiDB-lite"/>
    </source>
</evidence>
<keyword evidence="23" id="KW-1185">Reference proteome</keyword>
<evidence type="ECO:0000256" key="11">
    <source>
        <dbReference type="ARBA" id="ARBA00022824"/>
    </source>
</evidence>
<feature type="domain" description="T-SNARE coiled-coil homology" evidence="22">
    <location>
        <begin position="1"/>
        <end position="53"/>
    </location>
</feature>
<name>A0A914XSC5_9BILA</name>
<evidence type="ECO:0000256" key="4">
    <source>
        <dbReference type="ARBA" id="ARBA00010089"/>
    </source>
</evidence>
<evidence type="ECO:0000256" key="17">
    <source>
        <dbReference type="ARBA" id="ARBA00078468"/>
    </source>
</evidence>
<keyword evidence="12" id="KW-0862">Zinc</keyword>
<dbReference type="InterPro" id="IPR050731">
    <property type="entry name" value="HRD1_E3_ubiq-ligases"/>
</dbReference>
<dbReference type="GO" id="GO:0008270">
    <property type="term" value="F:zinc ion binding"/>
    <property type="evidence" value="ECO:0007669"/>
    <property type="project" value="UniProtKB-KW"/>
</dbReference>